<proteinExistence type="predicted"/>
<gene>
    <name evidence="9" type="ORF">CLV67_118152</name>
</gene>
<dbReference type="InterPro" id="IPR020846">
    <property type="entry name" value="MFS_dom"/>
</dbReference>
<feature type="transmembrane region" description="Helical" evidence="7">
    <location>
        <begin position="137"/>
        <end position="156"/>
    </location>
</feature>
<dbReference type="AlphaFoldDB" id="A0A2T0K202"/>
<feature type="domain" description="Major facilitator superfamily (MFS) profile" evidence="8">
    <location>
        <begin position="216"/>
        <end position="414"/>
    </location>
</feature>
<keyword evidence="4 7" id="KW-0812">Transmembrane</keyword>
<dbReference type="InterPro" id="IPR011701">
    <property type="entry name" value="MFS"/>
</dbReference>
<feature type="transmembrane region" description="Helical" evidence="7">
    <location>
        <begin position="372"/>
        <end position="388"/>
    </location>
</feature>
<dbReference type="Pfam" id="PF07690">
    <property type="entry name" value="MFS_1"/>
    <property type="match status" value="1"/>
</dbReference>
<feature type="transmembrane region" description="Helical" evidence="7">
    <location>
        <begin position="281"/>
        <end position="299"/>
    </location>
</feature>
<dbReference type="EMBL" id="PVMZ01000018">
    <property type="protein sequence ID" value="PRX16821.1"/>
    <property type="molecule type" value="Genomic_DNA"/>
</dbReference>
<sequence length="414" mass="42063">MDIRAPRLRLLAVAMTVDALGSGLFGPFGLLYGHEVAGLPLARTGTALGVAAAVALAAGPLAGTLVDRIGAARVVILANVVAVLGGLLLLSARDLLSFTLASILGVASVRMFWSAFAPLIGALTGDRAERWLGLLRSARLAGVMLGGFAASGVLLLGRKEGLLIMLAVDTASYALAAVLTVVATAGSHRPIRRPSPGTGDPAGGRASYRTVLRDRALLHLTLLNTVCTLLASTPIIAMPVYLIEVAHGPAWLPGLAAGLLTGTVALAMTRTPLLTRGTGRLRVLALAALLWAAGCLLFLPAPLAAAPVAIAATVVLGLAQSFYEPTADTVALALAPAHMTGRYTAVYQLAWGVSAALSPVLAGVLLATAPSLLWITLAALALLTAIAYHRTEARLGARVGQSGTPLPASRASGA</sequence>
<feature type="transmembrane region" description="Helical" evidence="7">
    <location>
        <begin position="74"/>
        <end position="92"/>
    </location>
</feature>
<dbReference type="InterPro" id="IPR050171">
    <property type="entry name" value="MFS_Transporters"/>
</dbReference>
<feature type="transmembrane region" description="Helical" evidence="7">
    <location>
        <begin position="250"/>
        <end position="269"/>
    </location>
</feature>
<evidence type="ECO:0000256" key="3">
    <source>
        <dbReference type="ARBA" id="ARBA00022475"/>
    </source>
</evidence>
<keyword evidence="5 7" id="KW-1133">Transmembrane helix</keyword>
<protein>
    <submittedName>
        <fullName evidence="9">Na+/melibiose symporter-like transporter</fullName>
    </submittedName>
</protein>
<feature type="transmembrane region" description="Helical" evidence="7">
    <location>
        <begin position="44"/>
        <end position="62"/>
    </location>
</feature>
<organism evidence="9 10">
    <name type="scientific">Actinoplanes italicus</name>
    <dbReference type="NCBI Taxonomy" id="113567"/>
    <lineage>
        <taxon>Bacteria</taxon>
        <taxon>Bacillati</taxon>
        <taxon>Actinomycetota</taxon>
        <taxon>Actinomycetes</taxon>
        <taxon>Micromonosporales</taxon>
        <taxon>Micromonosporaceae</taxon>
        <taxon>Actinoplanes</taxon>
    </lineage>
</organism>
<accession>A0A2T0K202</accession>
<reference evidence="9 10" key="1">
    <citation type="submission" date="2018-03" db="EMBL/GenBank/DDBJ databases">
        <title>Genomic Encyclopedia of Archaeal and Bacterial Type Strains, Phase II (KMG-II): from individual species to whole genera.</title>
        <authorList>
            <person name="Goeker M."/>
        </authorList>
    </citation>
    <scope>NUCLEOTIDE SEQUENCE [LARGE SCALE GENOMIC DNA]</scope>
    <source>
        <strain evidence="9 10">DSM 43146</strain>
    </source>
</reference>
<comment type="caution">
    <text evidence="9">The sequence shown here is derived from an EMBL/GenBank/DDBJ whole genome shotgun (WGS) entry which is preliminary data.</text>
</comment>
<feature type="transmembrane region" description="Helical" evidence="7">
    <location>
        <begin position="12"/>
        <end position="32"/>
    </location>
</feature>
<dbReference type="SUPFAM" id="SSF103473">
    <property type="entry name" value="MFS general substrate transporter"/>
    <property type="match status" value="1"/>
</dbReference>
<feature type="transmembrane region" description="Helical" evidence="7">
    <location>
        <begin position="217"/>
        <end position="238"/>
    </location>
</feature>
<keyword evidence="10" id="KW-1185">Reference proteome</keyword>
<dbReference type="PANTHER" id="PTHR23517:SF2">
    <property type="entry name" value="MULTIDRUG RESISTANCE PROTEIN MDTH"/>
    <property type="match status" value="1"/>
</dbReference>
<evidence type="ECO:0000313" key="10">
    <source>
        <dbReference type="Proteomes" id="UP000239415"/>
    </source>
</evidence>
<evidence type="ECO:0000259" key="8">
    <source>
        <dbReference type="PROSITE" id="PS50850"/>
    </source>
</evidence>
<keyword evidence="3" id="KW-1003">Cell membrane</keyword>
<keyword evidence="2" id="KW-0813">Transport</keyword>
<evidence type="ECO:0000256" key="6">
    <source>
        <dbReference type="ARBA" id="ARBA00023136"/>
    </source>
</evidence>
<feature type="transmembrane region" description="Helical" evidence="7">
    <location>
        <begin position="162"/>
        <end position="185"/>
    </location>
</feature>
<dbReference type="RefSeq" id="WP_106326438.1">
    <property type="nucleotide sequence ID" value="NZ_BOMO01000064.1"/>
</dbReference>
<name>A0A2T0K202_9ACTN</name>
<dbReference type="PANTHER" id="PTHR23517">
    <property type="entry name" value="RESISTANCE PROTEIN MDTM, PUTATIVE-RELATED-RELATED"/>
    <property type="match status" value="1"/>
</dbReference>
<dbReference type="Gene3D" id="1.20.1250.20">
    <property type="entry name" value="MFS general substrate transporter like domains"/>
    <property type="match status" value="1"/>
</dbReference>
<evidence type="ECO:0000256" key="4">
    <source>
        <dbReference type="ARBA" id="ARBA00022692"/>
    </source>
</evidence>
<dbReference type="Proteomes" id="UP000239415">
    <property type="component" value="Unassembled WGS sequence"/>
</dbReference>
<evidence type="ECO:0000256" key="7">
    <source>
        <dbReference type="SAM" id="Phobius"/>
    </source>
</evidence>
<dbReference type="GO" id="GO:0005886">
    <property type="term" value="C:plasma membrane"/>
    <property type="evidence" value="ECO:0007669"/>
    <property type="project" value="UniProtKB-SubCell"/>
</dbReference>
<dbReference type="GO" id="GO:0022857">
    <property type="term" value="F:transmembrane transporter activity"/>
    <property type="evidence" value="ECO:0007669"/>
    <property type="project" value="InterPro"/>
</dbReference>
<comment type="subcellular location">
    <subcellularLocation>
        <location evidence="1">Cell membrane</location>
        <topology evidence="1">Multi-pass membrane protein</topology>
    </subcellularLocation>
</comment>
<evidence type="ECO:0000256" key="5">
    <source>
        <dbReference type="ARBA" id="ARBA00022989"/>
    </source>
</evidence>
<dbReference type="OrthoDB" id="4109786at2"/>
<dbReference type="InterPro" id="IPR036259">
    <property type="entry name" value="MFS_trans_sf"/>
</dbReference>
<evidence type="ECO:0000313" key="9">
    <source>
        <dbReference type="EMBL" id="PRX16821.1"/>
    </source>
</evidence>
<dbReference type="PROSITE" id="PS50850">
    <property type="entry name" value="MFS"/>
    <property type="match status" value="1"/>
</dbReference>
<evidence type="ECO:0000256" key="1">
    <source>
        <dbReference type="ARBA" id="ARBA00004651"/>
    </source>
</evidence>
<keyword evidence="6 7" id="KW-0472">Membrane</keyword>
<feature type="transmembrane region" description="Helical" evidence="7">
    <location>
        <begin position="98"/>
        <end position="125"/>
    </location>
</feature>
<evidence type="ECO:0000256" key="2">
    <source>
        <dbReference type="ARBA" id="ARBA00022448"/>
    </source>
</evidence>